<reference evidence="2" key="1">
    <citation type="submission" date="2016-10" db="EMBL/GenBank/DDBJ databases">
        <authorList>
            <person name="Varghese N."/>
            <person name="Submissions S."/>
        </authorList>
    </citation>
    <scope>NUCLEOTIDE SEQUENCE [LARGE SCALE GENOMIC DNA]</scope>
    <source>
        <strain evidence="2">N6PO6</strain>
    </source>
</reference>
<dbReference type="EMBL" id="FOVC01000005">
    <property type="protein sequence ID" value="SFN30114.1"/>
    <property type="molecule type" value="Genomic_DNA"/>
</dbReference>
<evidence type="ECO:0000313" key="1">
    <source>
        <dbReference type="EMBL" id="SFN30114.1"/>
    </source>
</evidence>
<dbReference type="Proteomes" id="UP000242222">
    <property type="component" value="Unassembled WGS sequence"/>
</dbReference>
<proteinExistence type="predicted"/>
<gene>
    <name evidence="1" type="ORF">SAMN05216516_10544</name>
</gene>
<accession>A0A1I4XWB8</accession>
<organism evidence="1 2">
    <name type="scientific">Izhakiella capsodis</name>
    <dbReference type="NCBI Taxonomy" id="1367852"/>
    <lineage>
        <taxon>Bacteria</taxon>
        <taxon>Pseudomonadati</taxon>
        <taxon>Pseudomonadota</taxon>
        <taxon>Gammaproteobacteria</taxon>
        <taxon>Enterobacterales</taxon>
        <taxon>Erwiniaceae</taxon>
        <taxon>Izhakiella</taxon>
    </lineage>
</organism>
<protein>
    <submittedName>
        <fullName evidence="1">Uncharacterized protein</fullName>
    </submittedName>
</protein>
<name>A0A1I4XWB8_9GAMM</name>
<keyword evidence="2" id="KW-1185">Reference proteome</keyword>
<dbReference type="STRING" id="1367852.SAMN05216516_10544"/>
<sequence length="52" mass="5752">MPAVRLMSRRILIADNAFASIRILEVDTAISGSAHQYRYSLACIVDGARAMR</sequence>
<evidence type="ECO:0000313" key="2">
    <source>
        <dbReference type="Proteomes" id="UP000242222"/>
    </source>
</evidence>
<dbReference type="AlphaFoldDB" id="A0A1I4XWB8"/>